<reference evidence="4" key="1">
    <citation type="submission" date="2021-01" db="EMBL/GenBank/DDBJ databases">
        <title>Whole genome shotgun sequence of Rhizocola hellebori NBRC 109834.</title>
        <authorList>
            <person name="Komaki H."/>
            <person name="Tamura T."/>
        </authorList>
    </citation>
    <scope>NUCLEOTIDE SEQUENCE</scope>
    <source>
        <strain evidence="4">NBRC 109834</strain>
    </source>
</reference>
<dbReference type="Proteomes" id="UP000612899">
    <property type="component" value="Unassembled WGS sequence"/>
</dbReference>
<gene>
    <name evidence="4" type="ORF">Rhe02_05280</name>
</gene>
<evidence type="ECO:0000313" key="4">
    <source>
        <dbReference type="EMBL" id="GIH02461.1"/>
    </source>
</evidence>
<evidence type="ECO:0000256" key="2">
    <source>
        <dbReference type="SAM" id="SignalP"/>
    </source>
</evidence>
<name>A0A8J3Q2I7_9ACTN</name>
<sequence>MTVKAWLDGRPTVAGMTTLKSTLAACAAILLLAGCGAPASKPQADPQQSAAPTAPSSAAQSPAPASVLPLPTSDAPQGLLQAVQATAFADHDQLVFAFGGTKASVRRIEFVSEVREDPSDRPVSLAGNSFLVVVFDGTLDTAGREPDPGKARKYTGPTRITPGLPVLKEVAAAGDFEFVLSFGVGMGRPACVTAKTQTGPARLVLDLWHDRAHQPADAACSGTVKVQR</sequence>
<keyword evidence="5" id="KW-1185">Reference proteome</keyword>
<dbReference type="EMBL" id="BONY01000002">
    <property type="protein sequence ID" value="GIH02461.1"/>
    <property type="molecule type" value="Genomic_DNA"/>
</dbReference>
<feature type="chain" id="PRO_5038342142" description="AMIN-like domain-containing protein" evidence="2">
    <location>
        <begin position="28"/>
        <end position="228"/>
    </location>
</feature>
<evidence type="ECO:0000313" key="5">
    <source>
        <dbReference type="Proteomes" id="UP000612899"/>
    </source>
</evidence>
<feature type="compositionally biased region" description="Low complexity" evidence="1">
    <location>
        <begin position="40"/>
        <end position="66"/>
    </location>
</feature>
<dbReference type="InterPro" id="IPR056303">
    <property type="entry name" value="AMIN-like"/>
</dbReference>
<proteinExistence type="predicted"/>
<dbReference type="PROSITE" id="PS51257">
    <property type="entry name" value="PROKAR_LIPOPROTEIN"/>
    <property type="match status" value="1"/>
</dbReference>
<dbReference type="Pfam" id="PF24837">
    <property type="entry name" value="AMIN-like"/>
    <property type="match status" value="1"/>
</dbReference>
<dbReference type="AlphaFoldDB" id="A0A8J3Q2I7"/>
<protein>
    <recommendedName>
        <fullName evidence="3">AMIN-like domain-containing protein</fullName>
    </recommendedName>
</protein>
<keyword evidence="2" id="KW-0732">Signal</keyword>
<organism evidence="4 5">
    <name type="scientific">Rhizocola hellebori</name>
    <dbReference type="NCBI Taxonomy" id="1392758"/>
    <lineage>
        <taxon>Bacteria</taxon>
        <taxon>Bacillati</taxon>
        <taxon>Actinomycetota</taxon>
        <taxon>Actinomycetes</taxon>
        <taxon>Micromonosporales</taxon>
        <taxon>Micromonosporaceae</taxon>
        <taxon>Rhizocola</taxon>
    </lineage>
</organism>
<evidence type="ECO:0000259" key="3">
    <source>
        <dbReference type="Pfam" id="PF24837"/>
    </source>
</evidence>
<accession>A0A8J3Q2I7</accession>
<feature type="signal peptide" evidence="2">
    <location>
        <begin position="1"/>
        <end position="27"/>
    </location>
</feature>
<evidence type="ECO:0000256" key="1">
    <source>
        <dbReference type="SAM" id="MobiDB-lite"/>
    </source>
</evidence>
<feature type="domain" description="AMIN-like" evidence="3">
    <location>
        <begin position="80"/>
        <end position="209"/>
    </location>
</feature>
<comment type="caution">
    <text evidence="4">The sequence shown here is derived from an EMBL/GenBank/DDBJ whole genome shotgun (WGS) entry which is preliminary data.</text>
</comment>
<feature type="region of interest" description="Disordered" evidence="1">
    <location>
        <begin position="40"/>
        <end position="72"/>
    </location>
</feature>